<evidence type="ECO:0000256" key="2">
    <source>
        <dbReference type="SAM" id="SignalP"/>
    </source>
</evidence>
<feature type="compositionally biased region" description="Low complexity" evidence="1">
    <location>
        <begin position="78"/>
        <end position="102"/>
    </location>
</feature>
<evidence type="ECO:0000259" key="3">
    <source>
        <dbReference type="Pfam" id="PF13511"/>
    </source>
</evidence>
<feature type="chain" id="PRO_5043425998" evidence="2">
    <location>
        <begin position="19"/>
        <end position="136"/>
    </location>
</feature>
<evidence type="ECO:0000256" key="1">
    <source>
        <dbReference type="SAM" id="MobiDB-lite"/>
    </source>
</evidence>
<feature type="domain" description="DUF4124" evidence="3">
    <location>
        <begin position="9"/>
        <end position="56"/>
    </location>
</feature>
<gene>
    <name evidence="4" type="ORF">ABU614_18065</name>
</gene>
<name>A0AAU8MSV5_9GAMM</name>
<reference evidence="4" key="1">
    <citation type="submission" date="2024-06" db="EMBL/GenBank/DDBJ databases">
        <authorList>
            <person name="Li S."/>
        </authorList>
    </citation>
    <scope>NUCLEOTIDE SEQUENCE</scope>
    <source>
        <strain evidence="4">SR10</strain>
    </source>
</reference>
<dbReference type="AlphaFoldDB" id="A0AAU8MSV5"/>
<evidence type="ECO:0000313" key="4">
    <source>
        <dbReference type="EMBL" id="XCO74265.1"/>
    </source>
</evidence>
<keyword evidence="2" id="KW-0732">Signal</keyword>
<protein>
    <submittedName>
        <fullName evidence="4">DUF4124 domain-containing protein</fullName>
    </submittedName>
</protein>
<dbReference type="Pfam" id="PF13511">
    <property type="entry name" value="DUF4124"/>
    <property type="match status" value="1"/>
</dbReference>
<dbReference type="InterPro" id="IPR025392">
    <property type="entry name" value="DUF4124"/>
</dbReference>
<dbReference type="RefSeq" id="WP_363797128.1">
    <property type="nucleotide sequence ID" value="NZ_CP159925.1"/>
</dbReference>
<sequence length="136" mass="14670">MKPWICYAVLLLSPAASAQMVYKCIGKGGAVSYQSAPCAGSKTAKSWTATPEAPPTNEELWRRHRAQKKADADSRYLSRIAGRSRSGAAAGAAVTTGSSGTSQCETMKRMRDANVTNDTGYDGRRAWQDRVYDACK</sequence>
<accession>A0AAU8MSV5</accession>
<dbReference type="EMBL" id="CP159925">
    <property type="protein sequence ID" value="XCO74265.1"/>
    <property type="molecule type" value="Genomic_DNA"/>
</dbReference>
<feature type="signal peptide" evidence="2">
    <location>
        <begin position="1"/>
        <end position="18"/>
    </location>
</feature>
<feature type="region of interest" description="Disordered" evidence="1">
    <location>
        <begin position="42"/>
        <end position="122"/>
    </location>
</feature>
<organism evidence="4">
    <name type="scientific">Lysobacter firmicutimachus</name>
    <dbReference type="NCBI Taxonomy" id="1792846"/>
    <lineage>
        <taxon>Bacteria</taxon>
        <taxon>Pseudomonadati</taxon>
        <taxon>Pseudomonadota</taxon>
        <taxon>Gammaproteobacteria</taxon>
        <taxon>Lysobacterales</taxon>
        <taxon>Lysobacteraceae</taxon>
        <taxon>Lysobacter</taxon>
    </lineage>
</organism>
<proteinExistence type="predicted"/>